<gene>
    <name evidence="25" type="ORF">GGR28_000041</name>
</gene>
<dbReference type="GO" id="GO:0005737">
    <property type="term" value="C:cytoplasm"/>
    <property type="evidence" value="ECO:0007669"/>
    <property type="project" value="TreeGrafter"/>
</dbReference>
<sequence>MTYPQTLDYLFTRLPMYQRTGGAAMKKDLTNIRLLLEALGNPEQNLRFVHVAGTNGKGTVSHLLAAALQAHGYRVGLYTSPHYKDFRERIKIDGAFISQEAVVDFVARIEPMIEQIEPSFFEITVAMALDYFAGAQVQWVILETGLGGRLDSTNAVDPVLSVITNIGYDHTQFLGETLPEIAGEKAGIIKAGRPVVIGLTQAETEGVFRRKASEEGSPILFADQHYSLRANYTRDDNFTHQHLYATDAIPPLDFPFPVAAAGPYVAENHRTALAALLRLNADGLIDLDPAALKTAWLKLSELTYYIGRWQVLGESPLTIADSAHNAEGLGPVIDLLNELNAYRKGHQHIVIGVVNDKDLHRVLPLFPTNASYYFVKADIPRGLPAEELHDAAAEYGLVGNEFGSVKKGFAAARKQAEAHDIIFVGGSIFTVAEVL</sequence>
<evidence type="ECO:0000256" key="15">
    <source>
        <dbReference type="ARBA" id="ARBA00030048"/>
    </source>
</evidence>
<dbReference type="SUPFAM" id="SSF53623">
    <property type="entry name" value="MurD-like peptide ligases, catalytic domain"/>
    <property type="match status" value="1"/>
</dbReference>
<evidence type="ECO:0000256" key="14">
    <source>
        <dbReference type="ARBA" id="ARBA00022909"/>
    </source>
</evidence>
<comment type="function">
    <text evidence="2">Functions in two distinct reactions of the de novo folate biosynthetic pathway. Catalyzes the addition of a glutamate residue to dihydropteroate (7,8-dihydropteroate or H2Pte) to form dihydrofolate (7,8-dihydrofolate monoglutamate or H2Pte-Glu). Also catalyzes successive additions of L-glutamate to tetrahydrofolate or 10-formyltetrahydrofolate or 5,10-methylenetetrahydrofolate, leading to folylpolyglutamate derivatives.</text>
</comment>
<reference evidence="25 26" key="1">
    <citation type="submission" date="2020-08" db="EMBL/GenBank/DDBJ databases">
        <title>Genomic Encyclopedia of Type Strains, Phase IV (KMG-IV): sequencing the most valuable type-strain genomes for metagenomic binning, comparative biology and taxonomic classification.</title>
        <authorList>
            <person name="Goeker M."/>
        </authorList>
    </citation>
    <scope>NUCLEOTIDE SEQUENCE [LARGE SCALE GENOMIC DNA]</scope>
    <source>
        <strain evidence="25 26">DSM 105137</strain>
    </source>
</reference>
<dbReference type="GO" id="GO:0046872">
    <property type="term" value="F:metal ion binding"/>
    <property type="evidence" value="ECO:0007669"/>
    <property type="project" value="UniProtKB-KW"/>
</dbReference>
<keyword evidence="9 22" id="KW-0436">Ligase</keyword>
<dbReference type="EMBL" id="JACIFF010000001">
    <property type="protein sequence ID" value="MBB4077440.1"/>
    <property type="molecule type" value="Genomic_DNA"/>
</dbReference>
<dbReference type="PANTHER" id="PTHR11136:SF0">
    <property type="entry name" value="DIHYDROFOLATE SYNTHETASE-RELATED"/>
    <property type="match status" value="1"/>
</dbReference>
<evidence type="ECO:0000313" key="26">
    <source>
        <dbReference type="Proteomes" id="UP000576209"/>
    </source>
</evidence>
<dbReference type="Pfam" id="PF08245">
    <property type="entry name" value="Mur_ligase_M"/>
    <property type="match status" value="1"/>
</dbReference>
<evidence type="ECO:0000256" key="2">
    <source>
        <dbReference type="ARBA" id="ARBA00002714"/>
    </source>
</evidence>
<evidence type="ECO:0000256" key="6">
    <source>
        <dbReference type="ARBA" id="ARBA00013023"/>
    </source>
</evidence>
<accession>A0A840DWX1</accession>
<evidence type="ECO:0000256" key="11">
    <source>
        <dbReference type="ARBA" id="ARBA00022741"/>
    </source>
</evidence>
<evidence type="ECO:0000256" key="10">
    <source>
        <dbReference type="ARBA" id="ARBA00022723"/>
    </source>
</evidence>
<dbReference type="GO" id="GO:0008841">
    <property type="term" value="F:dihydrofolate synthase activity"/>
    <property type="evidence" value="ECO:0007669"/>
    <property type="project" value="UniProtKB-EC"/>
</dbReference>
<dbReference type="FunFam" id="3.40.1190.10:FF:000011">
    <property type="entry name" value="Folylpolyglutamate synthase/dihydrofolate synthase"/>
    <property type="match status" value="1"/>
</dbReference>
<evidence type="ECO:0000256" key="7">
    <source>
        <dbReference type="ARBA" id="ARBA00013025"/>
    </source>
</evidence>
<dbReference type="SUPFAM" id="SSF53244">
    <property type="entry name" value="MurD-like peptide ligases, peptide-binding domain"/>
    <property type="match status" value="1"/>
</dbReference>
<evidence type="ECO:0000256" key="18">
    <source>
        <dbReference type="ARBA" id="ARBA00047493"/>
    </source>
</evidence>
<feature type="domain" description="Mur ligase C-terminal" evidence="23">
    <location>
        <begin position="307"/>
        <end position="427"/>
    </location>
</feature>
<evidence type="ECO:0000256" key="22">
    <source>
        <dbReference type="PIRNR" id="PIRNR001563"/>
    </source>
</evidence>
<comment type="catalytic activity">
    <reaction evidence="18">
        <text>(6S)-5,6,7,8-tetrahydrofolyl-(gamma-L-Glu)(n) + L-glutamate + ATP = (6S)-5,6,7,8-tetrahydrofolyl-(gamma-L-Glu)(n+1) + ADP + phosphate + H(+)</text>
        <dbReference type="Rhea" id="RHEA:10580"/>
        <dbReference type="Rhea" id="RHEA-COMP:14738"/>
        <dbReference type="Rhea" id="RHEA-COMP:14740"/>
        <dbReference type="ChEBI" id="CHEBI:15378"/>
        <dbReference type="ChEBI" id="CHEBI:29985"/>
        <dbReference type="ChEBI" id="CHEBI:30616"/>
        <dbReference type="ChEBI" id="CHEBI:43474"/>
        <dbReference type="ChEBI" id="CHEBI:141005"/>
        <dbReference type="ChEBI" id="CHEBI:456216"/>
        <dbReference type="EC" id="6.3.2.17"/>
    </reaction>
</comment>
<evidence type="ECO:0000256" key="19">
    <source>
        <dbReference type="ARBA" id="ARBA00047808"/>
    </source>
</evidence>
<proteinExistence type="inferred from homology"/>
<organism evidence="25 26">
    <name type="scientific">Neolewinella aquimaris</name>
    <dbReference type="NCBI Taxonomy" id="1835722"/>
    <lineage>
        <taxon>Bacteria</taxon>
        <taxon>Pseudomonadati</taxon>
        <taxon>Bacteroidota</taxon>
        <taxon>Saprospiria</taxon>
        <taxon>Saprospirales</taxon>
        <taxon>Lewinellaceae</taxon>
        <taxon>Neolewinella</taxon>
    </lineage>
</organism>
<dbReference type="RefSeq" id="WP_183493704.1">
    <property type="nucleotide sequence ID" value="NZ_JACIFF010000001.1"/>
</dbReference>
<dbReference type="InterPro" id="IPR004101">
    <property type="entry name" value="Mur_ligase_C"/>
</dbReference>
<dbReference type="NCBIfam" id="TIGR01499">
    <property type="entry name" value="folC"/>
    <property type="match status" value="1"/>
</dbReference>
<evidence type="ECO:0000256" key="1">
    <source>
        <dbReference type="ARBA" id="ARBA00001946"/>
    </source>
</evidence>
<dbReference type="InterPro" id="IPR001645">
    <property type="entry name" value="Folylpolyglutamate_synth"/>
</dbReference>
<dbReference type="GO" id="GO:0046656">
    <property type="term" value="P:folic acid biosynthetic process"/>
    <property type="evidence" value="ECO:0007669"/>
    <property type="project" value="UniProtKB-KW"/>
</dbReference>
<name>A0A840DWX1_9BACT</name>
<protein>
    <recommendedName>
        <fullName evidence="8">Dihydrofolate synthase/folylpolyglutamate synthase</fullName>
        <ecNumber evidence="6">6.3.2.12</ecNumber>
        <ecNumber evidence="7">6.3.2.17</ecNumber>
    </recommendedName>
    <alternativeName>
        <fullName evidence="17">Folylpoly-gamma-glutamate synthetase-dihydrofolate synthetase</fullName>
    </alternativeName>
    <alternativeName>
        <fullName evidence="15">Folylpolyglutamate synthetase</fullName>
    </alternativeName>
    <alternativeName>
        <fullName evidence="16">Tetrahydrofolylpolyglutamate synthase</fullName>
    </alternativeName>
</protein>
<comment type="pathway">
    <text evidence="4">Cofactor biosynthesis; tetrahydrofolylpolyglutamate biosynthesis.</text>
</comment>
<dbReference type="PIRSF" id="PIRSF001563">
    <property type="entry name" value="Folylpolyglu_synth"/>
    <property type="match status" value="1"/>
</dbReference>
<dbReference type="EC" id="6.3.2.12" evidence="6"/>
<comment type="cofactor">
    <cofactor evidence="1">
        <name>Mg(2+)</name>
        <dbReference type="ChEBI" id="CHEBI:18420"/>
    </cofactor>
</comment>
<dbReference type="Gene3D" id="3.40.1190.10">
    <property type="entry name" value="Mur-like, catalytic domain"/>
    <property type="match status" value="1"/>
</dbReference>
<evidence type="ECO:0000313" key="25">
    <source>
        <dbReference type="EMBL" id="MBB4077440.1"/>
    </source>
</evidence>
<evidence type="ECO:0000259" key="23">
    <source>
        <dbReference type="Pfam" id="PF02875"/>
    </source>
</evidence>
<comment type="similarity">
    <text evidence="5 22">Belongs to the folylpolyglutamate synthase family.</text>
</comment>
<dbReference type="PANTHER" id="PTHR11136">
    <property type="entry name" value="FOLYLPOLYGLUTAMATE SYNTHASE-RELATED"/>
    <property type="match status" value="1"/>
</dbReference>
<evidence type="ECO:0000256" key="20">
    <source>
        <dbReference type="ARBA" id="ARBA00049035"/>
    </source>
</evidence>
<dbReference type="InterPro" id="IPR036615">
    <property type="entry name" value="Mur_ligase_C_dom_sf"/>
</dbReference>
<evidence type="ECO:0000256" key="8">
    <source>
        <dbReference type="ARBA" id="ARBA00019357"/>
    </source>
</evidence>
<feature type="domain" description="Mur ligase central" evidence="24">
    <location>
        <begin position="51"/>
        <end position="275"/>
    </location>
</feature>
<keyword evidence="14" id="KW-0289">Folate biosynthesis</keyword>
<evidence type="ECO:0000256" key="16">
    <source>
        <dbReference type="ARBA" id="ARBA00030592"/>
    </source>
</evidence>
<dbReference type="EC" id="6.3.2.17" evidence="7"/>
<dbReference type="AlphaFoldDB" id="A0A840DWX1"/>
<evidence type="ECO:0000256" key="4">
    <source>
        <dbReference type="ARBA" id="ARBA00005150"/>
    </source>
</evidence>
<keyword evidence="26" id="KW-1185">Reference proteome</keyword>
<dbReference type="GO" id="GO:0005524">
    <property type="term" value="F:ATP binding"/>
    <property type="evidence" value="ECO:0007669"/>
    <property type="project" value="UniProtKB-KW"/>
</dbReference>
<dbReference type="InterPro" id="IPR036565">
    <property type="entry name" value="Mur-like_cat_sf"/>
</dbReference>
<evidence type="ECO:0000256" key="21">
    <source>
        <dbReference type="ARBA" id="ARBA00049161"/>
    </source>
</evidence>
<comment type="catalytic activity">
    <reaction evidence="20">
        <text>(6R)-5,10-methylenetetrahydrofolyl-(gamma-L-Glu)(n) + L-glutamate + ATP = (6R)-5,10-methylenetetrahydrofolyl-(gamma-L-Glu)(n+1) + ADP + phosphate + H(+)</text>
        <dbReference type="Rhea" id="RHEA:51912"/>
        <dbReference type="Rhea" id="RHEA-COMP:13257"/>
        <dbReference type="Rhea" id="RHEA-COMP:13258"/>
        <dbReference type="ChEBI" id="CHEBI:15378"/>
        <dbReference type="ChEBI" id="CHEBI:29985"/>
        <dbReference type="ChEBI" id="CHEBI:30616"/>
        <dbReference type="ChEBI" id="CHEBI:43474"/>
        <dbReference type="ChEBI" id="CHEBI:136572"/>
        <dbReference type="ChEBI" id="CHEBI:456216"/>
        <dbReference type="EC" id="6.3.2.17"/>
    </reaction>
</comment>
<evidence type="ECO:0000256" key="17">
    <source>
        <dbReference type="ARBA" id="ARBA00032510"/>
    </source>
</evidence>
<keyword evidence="12 22" id="KW-0067">ATP-binding</keyword>
<comment type="caution">
    <text evidence="25">The sequence shown here is derived from an EMBL/GenBank/DDBJ whole genome shotgun (WGS) entry which is preliminary data.</text>
</comment>
<keyword evidence="10" id="KW-0479">Metal-binding</keyword>
<comment type="catalytic activity">
    <reaction evidence="21">
        <text>7,8-dihydropteroate + L-glutamate + ATP = 7,8-dihydrofolate + ADP + phosphate + H(+)</text>
        <dbReference type="Rhea" id="RHEA:23584"/>
        <dbReference type="ChEBI" id="CHEBI:15378"/>
        <dbReference type="ChEBI" id="CHEBI:17839"/>
        <dbReference type="ChEBI" id="CHEBI:29985"/>
        <dbReference type="ChEBI" id="CHEBI:30616"/>
        <dbReference type="ChEBI" id="CHEBI:43474"/>
        <dbReference type="ChEBI" id="CHEBI:57451"/>
        <dbReference type="ChEBI" id="CHEBI:456216"/>
        <dbReference type="EC" id="6.3.2.12"/>
    </reaction>
</comment>
<comment type="catalytic activity">
    <reaction evidence="19">
        <text>10-formyltetrahydrofolyl-(gamma-L-Glu)(n) + L-glutamate + ATP = 10-formyltetrahydrofolyl-(gamma-L-Glu)(n+1) + ADP + phosphate + H(+)</text>
        <dbReference type="Rhea" id="RHEA:51904"/>
        <dbReference type="Rhea" id="RHEA-COMP:13088"/>
        <dbReference type="Rhea" id="RHEA-COMP:14300"/>
        <dbReference type="ChEBI" id="CHEBI:15378"/>
        <dbReference type="ChEBI" id="CHEBI:29985"/>
        <dbReference type="ChEBI" id="CHEBI:30616"/>
        <dbReference type="ChEBI" id="CHEBI:43474"/>
        <dbReference type="ChEBI" id="CHEBI:134413"/>
        <dbReference type="ChEBI" id="CHEBI:456216"/>
        <dbReference type="EC" id="6.3.2.17"/>
    </reaction>
</comment>
<evidence type="ECO:0000256" key="9">
    <source>
        <dbReference type="ARBA" id="ARBA00022598"/>
    </source>
</evidence>
<dbReference type="InterPro" id="IPR013221">
    <property type="entry name" value="Mur_ligase_cen"/>
</dbReference>
<keyword evidence="13" id="KW-0460">Magnesium</keyword>
<evidence type="ECO:0000256" key="13">
    <source>
        <dbReference type="ARBA" id="ARBA00022842"/>
    </source>
</evidence>
<comment type="pathway">
    <text evidence="3">Cofactor biosynthesis; tetrahydrofolate biosynthesis; 7,8-dihydrofolate from 2-amino-4-hydroxy-6-hydroxymethyl-7,8-dihydropteridine diphosphate and 4-aminobenzoate: step 2/2.</text>
</comment>
<evidence type="ECO:0000256" key="5">
    <source>
        <dbReference type="ARBA" id="ARBA00008276"/>
    </source>
</evidence>
<dbReference type="GO" id="GO:0004326">
    <property type="term" value="F:tetrahydrofolylpolyglutamate synthase activity"/>
    <property type="evidence" value="ECO:0007669"/>
    <property type="project" value="UniProtKB-EC"/>
</dbReference>
<dbReference type="Gene3D" id="3.90.190.20">
    <property type="entry name" value="Mur ligase, C-terminal domain"/>
    <property type="match status" value="1"/>
</dbReference>
<evidence type="ECO:0000256" key="3">
    <source>
        <dbReference type="ARBA" id="ARBA00004799"/>
    </source>
</evidence>
<evidence type="ECO:0000259" key="24">
    <source>
        <dbReference type="Pfam" id="PF08245"/>
    </source>
</evidence>
<dbReference type="Pfam" id="PF02875">
    <property type="entry name" value="Mur_ligase_C"/>
    <property type="match status" value="1"/>
</dbReference>
<dbReference type="Proteomes" id="UP000576209">
    <property type="component" value="Unassembled WGS sequence"/>
</dbReference>
<evidence type="ECO:0000256" key="12">
    <source>
        <dbReference type="ARBA" id="ARBA00022840"/>
    </source>
</evidence>
<keyword evidence="11 22" id="KW-0547">Nucleotide-binding</keyword>